<keyword evidence="2" id="KW-0663">Pyridoxal phosphate</keyword>
<dbReference type="SUPFAM" id="SSF53383">
    <property type="entry name" value="PLP-dependent transferases"/>
    <property type="match status" value="1"/>
</dbReference>
<evidence type="ECO:0000256" key="6">
    <source>
        <dbReference type="SAM" id="MobiDB-lite"/>
    </source>
</evidence>
<protein>
    <recommendedName>
        <fullName evidence="7">HTH gntR-type domain-containing protein</fullName>
    </recommendedName>
</protein>
<feature type="compositionally biased region" description="Low complexity" evidence="6">
    <location>
        <begin position="94"/>
        <end position="112"/>
    </location>
</feature>
<proteinExistence type="inferred from homology"/>
<dbReference type="Proteomes" id="UP000607559">
    <property type="component" value="Unassembled WGS sequence"/>
</dbReference>
<dbReference type="PANTHER" id="PTHR46577:SF1">
    <property type="entry name" value="HTH-TYPE TRANSCRIPTIONAL REGULATORY PROTEIN GABR"/>
    <property type="match status" value="1"/>
</dbReference>
<feature type="region of interest" description="Disordered" evidence="6">
    <location>
        <begin position="93"/>
        <end position="143"/>
    </location>
</feature>
<dbReference type="PANTHER" id="PTHR46577">
    <property type="entry name" value="HTH-TYPE TRANSCRIPTIONAL REGULATORY PROTEIN GABR"/>
    <property type="match status" value="1"/>
</dbReference>
<keyword evidence="3" id="KW-0805">Transcription regulation</keyword>
<sequence length="559" mass="60864">MIVIQNLVVIDKSRSEPVYQQLANGIVSLIRQGHLKPGAALPSSRKLAETFDIHRKTVVAAFDELQAQGWAESLPRRGLFVATQLPVMRPQRLADGGSARGAGDAPAGLGAARSGGPGADGSGAGAGSRGGVGAGTGVGEDGAGPDAGYGVGVGTGIKGSLIVAPARPVMVYPAKTDFPVETTIFKYDRLFVPKTERLHFSEGLPDTRLAPVDMLIREYRRFGNYRFTARFLSYGPEQGSVNLRNELARFLNVTRGLTVAPPNILITKGAQMGMYLLSQLLVKKGDVVVVSEPGYVGASEVFRAAGAEVCPLTVDADGLDIDAVEKLCRRKKIRMVYVIPHHHMPTAVTLCADRRQQLLALAKRYSFAILEDDYDFDFQYDTNPILPLASIDTCGNVIYIGSFSKTIAPAIRIGFLIAPVNLIEQATRLRRLVDRQGELLMEEAMANLLRNGDIDRHLKKANKIYHERRDRLCGLLRSELAGRVEFCVPSGGFAIWTKFNGMEVREIAAAASRQGLSMSNGEDYWHGQLRRENAVRLGFASMNEKEMVEAVGILKRVMK</sequence>
<comment type="similarity">
    <text evidence="1">In the C-terminal section; belongs to the class-I pyridoxal-phosphate-dependent aminotransferase family.</text>
</comment>
<dbReference type="CDD" id="cd00609">
    <property type="entry name" value="AAT_like"/>
    <property type="match status" value="1"/>
</dbReference>
<dbReference type="CDD" id="cd07377">
    <property type="entry name" value="WHTH_GntR"/>
    <property type="match status" value="1"/>
</dbReference>
<dbReference type="InterPro" id="IPR004839">
    <property type="entry name" value="Aminotransferase_I/II_large"/>
</dbReference>
<evidence type="ECO:0000256" key="4">
    <source>
        <dbReference type="ARBA" id="ARBA00023125"/>
    </source>
</evidence>
<dbReference type="AlphaFoldDB" id="A0A8J2XUC3"/>
<keyword evidence="9" id="KW-1185">Reference proteome</keyword>
<dbReference type="RefSeq" id="WP_188937990.1">
    <property type="nucleotide sequence ID" value="NZ_BMJC01000008.1"/>
</dbReference>
<dbReference type="SUPFAM" id="SSF46785">
    <property type="entry name" value="Winged helix' DNA-binding domain"/>
    <property type="match status" value="1"/>
</dbReference>
<evidence type="ECO:0000256" key="5">
    <source>
        <dbReference type="ARBA" id="ARBA00023163"/>
    </source>
</evidence>
<keyword evidence="5" id="KW-0804">Transcription</keyword>
<evidence type="ECO:0000313" key="9">
    <source>
        <dbReference type="Proteomes" id="UP000607559"/>
    </source>
</evidence>
<evidence type="ECO:0000256" key="3">
    <source>
        <dbReference type="ARBA" id="ARBA00023015"/>
    </source>
</evidence>
<reference evidence="8" key="2">
    <citation type="submission" date="2020-09" db="EMBL/GenBank/DDBJ databases">
        <authorList>
            <person name="Sun Q."/>
            <person name="Zhou Y."/>
        </authorList>
    </citation>
    <scope>NUCLEOTIDE SEQUENCE</scope>
    <source>
        <strain evidence="8">CGMCC 1.15448</strain>
    </source>
</reference>
<comment type="caution">
    <text evidence="8">The sequence shown here is derived from an EMBL/GenBank/DDBJ whole genome shotgun (WGS) entry which is preliminary data.</text>
</comment>
<organism evidence="8 9">
    <name type="scientific">Puia dinghuensis</name>
    <dbReference type="NCBI Taxonomy" id="1792502"/>
    <lineage>
        <taxon>Bacteria</taxon>
        <taxon>Pseudomonadati</taxon>
        <taxon>Bacteroidota</taxon>
        <taxon>Chitinophagia</taxon>
        <taxon>Chitinophagales</taxon>
        <taxon>Chitinophagaceae</taxon>
        <taxon>Puia</taxon>
    </lineage>
</organism>
<dbReference type="EMBL" id="BMJC01000008">
    <property type="protein sequence ID" value="GGB24657.1"/>
    <property type="molecule type" value="Genomic_DNA"/>
</dbReference>
<dbReference type="InterPro" id="IPR036388">
    <property type="entry name" value="WH-like_DNA-bd_sf"/>
</dbReference>
<dbReference type="InterPro" id="IPR051446">
    <property type="entry name" value="HTH_trans_reg/aminotransferase"/>
</dbReference>
<evidence type="ECO:0000259" key="7">
    <source>
        <dbReference type="PROSITE" id="PS50949"/>
    </source>
</evidence>
<gene>
    <name evidence="8" type="ORF">GCM10011511_55760</name>
</gene>
<dbReference type="Gene3D" id="3.40.640.10">
    <property type="entry name" value="Type I PLP-dependent aspartate aminotransferase-like (Major domain)"/>
    <property type="match status" value="1"/>
</dbReference>
<dbReference type="Pfam" id="PF00155">
    <property type="entry name" value="Aminotran_1_2"/>
    <property type="match status" value="1"/>
</dbReference>
<dbReference type="InterPro" id="IPR015421">
    <property type="entry name" value="PyrdxlP-dep_Trfase_major"/>
</dbReference>
<reference evidence="8" key="1">
    <citation type="journal article" date="2014" name="Int. J. Syst. Evol. Microbiol.">
        <title>Complete genome sequence of Corynebacterium casei LMG S-19264T (=DSM 44701T), isolated from a smear-ripened cheese.</title>
        <authorList>
            <consortium name="US DOE Joint Genome Institute (JGI-PGF)"/>
            <person name="Walter F."/>
            <person name="Albersmeier A."/>
            <person name="Kalinowski J."/>
            <person name="Ruckert C."/>
        </authorList>
    </citation>
    <scope>NUCLEOTIDE SEQUENCE</scope>
    <source>
        <strain evidence="8">CGMCC 1.15448</strain>
    </source>
</reference>
<dbReference type="Pfam" id="PF00392">
    <property type="entry name" value="GntR"/>
    <property type="match status" value="1"/>
</dbReference>
<dbReference type="Gene3D" id="1.10.10.10">
    <property type="entry name" value="Winged helix-like DNA-binding domain superfamily/Winged helix DNA-binding domain"/>
    <property type="match status" value="1"/>
</dbReference>
<feature type="domain" description="HTH gntR-type" evidence="7">
    <location>
        <begin position="16"/>
        <end position="84"/>
    </location>
</feature>
<dbReference type="PROSITE" id="PS50949">
    <property type="entry name" value="HTH_GNTR"/>
    <property type="match status" value="1"/>
</dbReference>
<evidence type="ECO:0000256" key="2">
    <source>
        <dbReference type="ARBA" id="ARBA00022898"/>
    </source>
</evidence>
<feature type="compositionally biased region" description="Gly residues" evidence="6">
    <location>
        <begin position="113"/>
        <end position="143"/>
    </location>
</feature>
<dbReference type="GO" id="GO:0003700">
    <property type="term" value="F:DNA-binding transcription factor activity"/>
    <property type="evidence" value="ECO:0007669"/>
    <property type="project" value="InterPro"/>
</dbReference>
<dbReference type="InterPro" id="IPR036390">
    <property type="entry name" value="WH_DNA-bd_sf"/>
</dbReference>
<name>A0A8J2XUC3_9BACT</name>
<evidence type="ECO:0000313" key="8">
    <source>
        <dbReference type="EMBL" id="GGB24657.1"/>
    </source>
</evidence>
<dbReference type="SMART" id="SM00345">
    <property type="entry name" value="HTH_GNTR"/>
    <property type="match status" value="1"/>
</dbReference>
<keyword evidence="4" id="KW-0238">DNA-binding</keyword>
<dbReference type="InterPro" id="IPR000524">
    <property type="entry name" value="Tscrpt_reg_HTH_GntR"/>
</dbReference>
<dbReference type="GO" id="GO:0003677">
    <property type="term" value="F:DNA binding"/>
    <property type="evidence" value="ECO:0007669"/>
    <property type="project" value="UniProtKB-KW"/>
</dbReference>
<accession>A0A8J2XUC3</accession>
<evidence type="ECO:0000256" key="1">
    <source>
        <dbReference type="ARBA" id="ARBA00005384"/>
    </source>
</evidence>
<dbReference type="GO" id="GO:0030170">
    <property type="term" value="F:pyridoxal phosphate binding"/>
    <property type="evidence" value="ECO:0007669"/>
    <property type="project" value="InterPro"/>
</dbReference>
<dbReference type="InterPro" id="IPR015424">
    <property type="entry name" value="PyrdxlP-dep_Trfase"/>
</dbReference>